<sequence>MPPPVGMFDLVHCVNALDTLSSVKSSARFVVLDMANLNN</sequence>
<dbReference type="AlphaFoldDB" id="A0A829Q7K0"/>
<evidence type="ECO:0000313" key="2">
    <source>
        <dbReference type="Proteomes" id="UP000020103"/>
    </source>
</evidence>
<dbReference type="Proteomes" id="UP000020103">
    <property type="component" value="Unassembled WGS sequence"/>
</dbReference>
<organism evidence="1 2">
    <name type="scientific">Mycobacteroides abscessus 21</name>
    <dbReference type="NCBI Taxonomy" id="1299324"/>
    <lineage>
        <taxon>Bacteria</taxon>
        <taxon>Bacillati</taxon>
        <taxon>Actinomycetota</taxon>
        <taxon>Actinomycetes</taxon>
        <taxon>Mycobacteriales</taxon>
        <taxon>Mycobacteriaceae</taxon>
        <taxon>Mycobacteroides</taxon>
        <taxon>Mycobacteroides abscessus</taxon>
    </lineage>
</organism>
<gene>
    <name evidence="1" type="ORF">I543_0794</name>
</gene>
<reference evidence="1 2" key="1">
    <citation type="submission" date="2013-12" db="EMBL/GenBank/DDBJ databases">
        <authorList>
            <person name="Madinger N."/>
            <person name="Lenaerts A."/>
            <person name="Ordway D."/>
            <person name="DeGroote M.A."/>
            <person name="Parker T."/>
            <person name="Sizemore C."/>
            <person name="Tallon L.J."/>
            <person name="Sadzewicz L.K."/>
            <person name="Sengamalay N."/>
            <person name="Fraser C.M."/>
            <person name="Hine E."/>
            <person name="Shefchek K.A."/>
            <person name="Das S.P."/>
            <person name="Tettelin H."/>
        </authorList>
    </citation>
    <scope>NUCLEOTIDE SEQUENCE [LARGE SCALE GENOMIC DNA]</scope>
    <source>
        <strain evidence="1 2">21</strain>
    </source>
</reference>
<comment type="caution">
    <text evidence="1">The sequence shown here is derived from an EMBL/GenBank/DDBJ whole genome shotgun (WGS) entry which is preliminary data.</text>
</comment>
<evidence type="ECO:0000313" key="1">
    <source>
        <dbReference type="EMBL" id="EUA48551.1"/>
    </source>
</evidence>
<dbReference type="EMBL" id="JAOF01000001">
    <property type="protein sequence ID" value="EUA48551.1"/>
    <property type="molecule type" value="Genomic_DNA"/>
</dbReference>
<accession>A0A829Q7K0</accession>
<protein>
    <submittedName>
        <fullName evidence="1">Uncharacterized protein</fullName>
    </submittedName>
</protein>
<name>A0A829Q7K0_9MYCO</name>
<proteinExistence type="predicted"/>